<evidence type="ECO:0000256" key="3">
    <source>
        <dbReference type="ARBA" id="ARBA00020796"/>
    </source>
</evidence>
<dbReference type="InterPro" id="IPR021056">
    <property type="entry name" value="Mt_import_IM_translocase_Tim54"/>
</dbReference>
<sequence length="484" mass="53260">MSDPKAANVGQNGPATSGQASTATAGQGAAPAKPAATASQGNPAFRMMGLPRLRLPSRNWLIFLSITGSFASAVIYDKWQTRRAREKWCNLVSHIAQEPISSHTIPRKMTIYLAAPPGDGLRSAREHFHTYVKPVLVAAAMDWDVVEGRKEGDVRFKTAERIRRKRKRRDEGEPLSEEEAEKLLLIDGIRANNGTTEYNGVAGDLVIGRHTWKEYVRGLHEGWLGPVDPPKQPESHEPAQEEAPAHSPGHSSLGDAAVKAAVQHVVPGTSGSELGGQNASDASPVTELSTEDQATGDDEAQKEDEKKKEEEEKPKPRQPPPYIQPSEYESATLSPNIPDVIGPSIGVRMPHILGMRNTPIRLYRFLTRRRLADSVGRDVATAVLASYRPYDTFPADHSASADAGGESAEQTEVLRHEESDWWKTTFKPRQEHEESVWVEDVVLDERVTSRMRAFQLTAEDEDRAKRLGDGTEKVDQKPAAEDTS</sequence>
<evidence type="ECO:0000256" key="9">
    <source>
        <dbReference type="ARBA" id="ARBA00023010"/>
    </source>
</evidence>
<keyword evidence="4" id="KW-0813">Transport</keyword>
<accession>A0A6A6PXD9</accession>
<gene>
    <name evidence="13" type="ORF">BDY17DRAFT_345197</name>
</gene>
<dbReference type="RefSeq" id="XP_033590995.1">
    <property type="nucleotide sequence ID" value="XM_033738075.1"/>
</dbReference>
<feature type="compositionally biased region" description="Polar residues" evidence="12">
    <location>
        <begin position="269"/>
        <end position="293"/>
    </location>
</feature>
<evidence type="ECO:0000256" key="8">
    <source>
        <dbReference type="ARBA" id="ARBA00022989"/>
    </source>
</evidence>
<dbReference type="GO" id="GO:0015031">
    <property type="term" value="P:protein transport"/>
    <property type="evidence" value="ECO:0007669"/>
    <property type="project" value="UniProtKB-KW"/>
</dbReference>
<organism evidence="13 14">
    <name type="scientific">Neohortaea acidophila</name>
    <dbReference type="NCBI Taxonomy" id="245834"/>
    <lineage>
        <taxon>Eukaryota</taxon>
        <taxon>Fungi</taxon>
        <taxon>Dikarya</taxon>
        <taxon>Ascomycota</taxon>
        <taxon>Pezizomycotina</taxon>
        <taxon>Dothideomycetes</taxon>
        <taxon>Dothideomycetidae</taxon>
        <taxon>Mycosphaerellales</taxon>
        <taxon>Teratosphaeriaceae</taxon>
        <taxon>Neohortaea</taxon>
    </lineage>
</organism>
<evidence type="ECO:0000256" key="5">
    <source>
        <dbReference type="ARBA" id="ARBA00022692"/>
    </source>
</evidence>
<dbReference type="OrthoDB" id="5598305at2759"/>
<feature type="compositionally biased region" description="Basic and acidic residues" evidence="12">
    <location>
        <begin position="462"/>
        <end position="484"/>
    </location>
</feature>
<reference evidence="13" key="1">
    <citation type="journal article" date="2020" name="Stud. Mycol.">
        <title>101 Dothideomycetes genomes: a test case for predicting lifestyles and emergence of pathogens.</title>
        <authorList>
            <person name="Haridas S."/>
            <person name="Albert R."/>
            <person name="Binder M."/>
            <person name="Bloem J."/>
            <person name="Labutti K."/>
            <person name="Salamov A."/>
            <person name="Andreopoulos B."/>
            <person name="Baker S."/>
            <person name="Barry K."/>
            <person name="Bills G."/>
            <person name="Bluhm B."/>
            <person name="Cannon C."/>
            <person name="Castanera R."/>
            <person name="Culley D."/>
            <person name="Daum C."/>
            <person name="Ezra D."/>
            <person name="Gonzalez J."/>
            <person name="Henrissat B."/>
            <person name="Kuo A."/>
            <person name="Liang C."/>
            <person name="Lipzen A."/>
            <person name="Lutzoni F."/>
            <person name="Magnuson J."/>
            <person name="Mondo S."/>
            <person name="Nolan M."/>
            <person name="Ohm R."/>
            <person name="Pangilinan J."/>
            <person name="Park H.-J."/>
            <person name="Ramirez L."/>
            <person name="Alfaro M."/>
            <person name="Sun H."/>
            <person name="Tritt A."/>
            <person name="Yoshinaga Y."/>
            <person name="Zwiers L.-H."/>
            <person name="Turgeon B."/>
            <person name="Goodwin S."/>
            <person name="Spatafora J."/>
            <person name="Crous P."/>
            <person name="Grigoriev I."/>
        </authorList>
    </citation>
    <scope>NUCLEOTIDE SEQUENCE</scope>
    <source>
        <strain evidence="13">CBS 113389</strain>
    </source>
</reference>
<evidence type="ECO:0000313" key="13">
    <source>
        <dbReference type="EMBL" id="KAF2484426.1"/>
    </source>
</evidence>
<evidence type="ECO:0000256" key="11">
    <source>
        <dbReference type="ARBA" id="ARBA00023136"/>
    </source>
</evidence>
<evidence type="ECO:0000313" key="14">
    <source>
        <dbReference type="Proteomes" id="UP000799767"/>
    </source>
</evidence>
<evidence type="ECO:0000256" key="1">
    <source>
        <dbReference type="ARBA" id="ARBA00004434"/>
    </source>
</evidence>
<evidence type="ECO:0000256" key="10">
    <source>
        <dbReference type="ARBA" id="ARBA00023128"/>
    </source>
</evidence>
<dbReference type="Proteomes" id="UP000799767">
    <property type="component" value="Unassembled WGS sequence"/>
</dbReference>
<feature type="compositionally biased region" description="Basic and acidic residues" evidence="12">
    <location>
        <begin position="303"/>
        <end position="315"/>
    </location>
</feature>
<keyword evidence="11" id="KW-0472">Membrane</keyword>
<dbReference type="Pfam" id="PF11711">
    <property type="entry name" value="Tim54"/>
    <property type="match status" value="1"/>
</dbReference>
<keyword evidence="9" id="KW-0811">Translocation</keyword>
<keyword evidence="7" id="KW-0653">Protein transport</keyword>
<comment type="similarity">
    <text evidence="2">Belongs to the TIM54 family.</text>
</comment>
<dbReference type="EMBL" id="MU001634">
    <property type="protein sequence ID" value="KAF2484426.1"/>
    <property type="molecule type" value="Genomic_DNA"/>
</dbReference>
<feature type="region of interest" description="Disordered" evidence="12">
    <location>
        <begin position="1"/>
        <end position="43"/>
    </location>
</feature>
<keyword evidence="14" id="KW-1185">Reference proteome</keyword>
<evidence type="ECO:0000256" key="12">
    <source>
        <dbReference type="SAM" id="MobiDB-lite"/>
    </source>
</evidence>
<name>A0A6A6PXD9_9PEZI</name>
<feature type="region of interest" description="Disordered" evidence="12">
    <location>
        <begin position="223"/>
        <end position="253"/>
    </location>
</feature>
<feature type="compositionally biased region" description="Low complexity" evidence="12">
    <location>
        <begin position="13"/>
        <end position="41"/>
    </location>
</feature>
<evidence type="ECO:0000256" key="7">
    <source>
        <dbReference type="ARBA" id="ARBA00022927"/>
    </source>
</evidence>
<keyword evidence="5" id="KW-0812">Transmembrane</keyword>
<comment type="subcellular location">
    <subcellularLocation>
        <location evidence="1">Mitochondrion inner membrane</location>
        <topology evidence="1">Single-pass membrane protein</topology>
    </subcellularLocation>
</comment>
<keyword evidence="6" id="KW-0999">Mitochondrion inner membrane</keyword>
<feature type="compositionally biased region" description="Low complexity" evidence="12">
    <location>
        <begin position="396"/>
        <end position="408"/>
    </location>
</feature>
<dbReference type="GO" id="GO:0005743">
    <property type="term" value="C:mitochondrial inner membrane"/>
    <property type="evidence" value="ECO:0007669"/>
    <property type="project" value="UniProtKB-SubCell"/>
</dbReference>
<proteinExistence type="inferred from homology"/>
<dbReference type="GeneID" id="54479077"/>
<protein>
    <recommendedName>
        <fullName evidence="3">Mitochondrial import inner membrane translocase subunit TIM54</fullName>
    </recommendedName>
</protein>
<evidence type="ECO:0000256" key="6">
    <source>
        <dbReference type="ARBA" id="ARBA00022792"/>
    </source>
</evidence>
<feature type="region of interest" description="Disordered" evidence="12">
    <location>
        <begin position="453"/>
        <end position="484"/>
    </location>
</feature>
<feature type="region of interest" description="Disordered" evidence="12">
    <location>
        <begin position="396"/>
        <end position="418"/>
    </location>
</feature>
<evidence type="ECO:0000256" key="4">
    <source>
        <dbReference type="ARBA" id="ARBA00022448"/>
    </source>
</evidence>
<keyword evidence="10" id="KW-0496">Mitochondrion</keyword>
<keyword evidence="8" id="KW-1133">Transmembrane helix</keyword>
<feature type="region of interest" description="Disordered" evidence="12">
    <location>
        <begin position="267"/>
        <end position="335"/>
    </location>
</feature>
<dbReference type="AlphaFoldDB" id="A0A6A6PXD9"/>
<evidence type="ECO:0000256" key="2">
    <source>
        <dbReference type="ARBA" id="ARBA00006355"/>
    </source>
</evidence>